<comment type="function">
    <text evidence="13">Required for the insertion and/or proper folding and/or complex formation of integral membrane proteins into the membrane. Involved in integration of membrane proteins that insert both dependently and independently of the Sec translocase complex, as well as at least some lipoproteins. Aids folding of multispanning membrane proteins.</text>
</comment>
<comment type="similarity">
    <text evidence="2 13">Belongs to the OXA1/ALB3/YidC family. Type 1 subfamily.</text>
</comment>
<accession>B8FMU7</accession>
<dbReference type="PANTHER" id="PTHR12428:SF65">
    <property type="entry name" value="CYTOCHROME C OXIDASE ASSEMBLY PROTEIN COX18, MITOCHONDRIAL"/>
    <property type="match status" value="1"/>
</dbReference>
<evidence type="ECO:0000313" key="16">
    <source>
        <dbReference type="EMBL" id="ACL05817.1"/>
    </source>
</evidence>
<dbReference type="Pfam" id="PF02096">
    <property type="entry name" value="60KD_IMP"/>
    <property type="match status" value="1"/>
</dbReference>
<evidence type="ECO:0000256" key="8">
    <source>
        <dbReference type="ARBA" id="ARBA00022989"/>
    </source>
</evidence>
<keyword evidence="6 13" id="KW-0812">Transmembrane</keyword>
<evidence type="ECO:0000256" key="5">
    <source>
        <dbReference type="ARBA" id="ARBA00022475"/>
    </source>
</evidence>
<evidence type="ECO:0000256" key="11">
    <source>
        <dbReference type="ARBA" id="ARBA00033245"/>
    </source>
</evidence>
<sequence>MEQFRLILAVALSLMVFIAYQYFFGPKPPQGETPVESQEIAQVQQSTEAHAQEAAAAITPAPAAAPIPEIAASPGRPARDITVDTPLYHAVFTEKGAGLSDLTLKEYWETQAKDSAPKRVVDLPPGGATLLTTMARGSLGNLESAVFSAQSTEDLNVQEQPQSLIFTYTAPSGIIVTKTYTFQPDSYAMDCQLSVANNTLGPINDNLSVILNNYYTPSSKPSDKSDRIVFSGPMAFVNNSMEEFKVSEKKPEKTIQGPTGWVALTWRYFMSAVVFDQTQEGVIKASLNSANNVAQTLFTGKPMAIPPGQTFTTSYKAFFGPKQGDILNKAGLENALDFGFFHVIAKPCLLLMNIMHNYVPNYGVVIILLTLLIKIVLWPLGSKSYRSMEKMKKLQPLMQELREKYKDDKQKMNQEVFALYKTFKVNPMGGCWPMLIQIPIFIAFYKMLYVAIELRHSPFIWWITDLSAPDRLFHLPFPVPFMAEPYGIPVLTLIMGASMLLQQKMSPPPGDPTQAKMMMLLPLVFLFIFINFPSGLVLYWLVNNVVSIAQQYYIGKTSS</sequence>
<evidence type="ECO:0000256" key="9">
    <source>
        <dbReference type="ARBA" id="ARBA00023136"/>
    </source>
</evidence>
<organism evidence="16 17">
    <name type="scientific">Desulfatibacillum aliphaticivorans</name>
    <dbReference type="NCBI Taxonomy" id="218208"/>
    <lineage>
        <taxon>Bacteria</taxon>
        <taxon>Pseudomonadati</taxon>
        <taxon>Thermodesulfobacteriota</taxon>
        <taxon>Desulfobacteria</taxon>
        <taxon>Desulfobacterales</taxon>
        <taxon>Desulfatibacillaceae</taxon>
        <taxon>Desulfatibacillum</taxon>
    </lineage>
</organism>
<dbReference type="InterPro" id="IPR001708">
    <property type="entry name" value="YidC/ALB3/OXA1/COX18"/>
</dbReference>
<keyword evidence="8 13" id="KW-1133">Transmembrane helix</keyword>
<dbReference type="Proteomes" id="UP000000739">
    <property type="component" value="Chromosome"/>
</dbReference>
<dbReference type="InterPro" id="IPR019998">
    <property type="entry name" value="Membr_insert_YidC"/>
</dbReference>
<dbReference type="NCBIfam" id="TIGR03593">
    <property type="entry name" value="yidC_nterm"/>
    <property type="match status" value="1"/>
</dbReference>
<keyword evidence="7 13" id="KW-0653">Protein transport</keyword>
<evidence type="ECO:0000256" key="4">
    <source>
        <dbReference type="ARBA" id="ARBA00022448"/>
    </source>
</evidence>
<protein>
    <recommendedName>
        <fullName evidence="3 13">Membrane protein insertase YidC</fullName>
    </recommendedName>
    <alternativeName>
        <fullName evidence="12 13">Foldase YidC</fullName>
    </alternativeName>
    <alternativeName>
        <fullName evidence="11 13">Membrane integrase YidC</fullName>
    </alternativeName>
    <alternativeName>
        <fullName evidence="13">Membrane protein YidC</fullName>
    </alternativeName>
</protein>
<keyword evidence="9 13" id="KW-0472">Membrane</keyword>
<feature type="domain" description="Membrane insertase YidC N-terminal" evidence="15">
    <location>
        <begin position="81"/>
        <end position="348"/>
    </location>
</feature>
<dbReference type="GO" id="GO:0005886">
    <property type="term" value="C:plasma membrane"/>
    <property type="evidence" value="ECO:0007669"/>
    <property type="project" value="UniProtKB-SubCell"/>
</dbReference>
<feature type="transmembrane region" description="Helical" evidence="13">
    <location>
        <begin position="431"/>
        <end position="452"/>
    </location>
</feature>
<dbReference type="PRINTS" id="PR00701">
    <property type="entry name" value="60KDINNERMP"/>
</dbReference>
<dbReference type="InterPro" id="IPR028053">
    <property type="entry name" value="Membr_insert_YidC_N"/>
</dbReference>
<evidence type="ECO:0000259" key="15">
    <source>
        <dbReference type="Pfam" id="PF14849"/>
    </source>
</evidence>
<dbReference type="CDD" id="cd19961">
    <property type="entry name" value="EcYidC-like_peri"/>
    <property type="match status" value="1"/>
</dbReference>
<feature type="transmembrane region" description="Helical" evidence="13">
    <location>
        <begin position="523"/>
        <end position="542"/>
    </location>
</feature>
<dbReference type="InterPro" id="IPR028055">
    <property type="entry name" value="YidC/Oxa/ALB_C"/>
</dbReference>
<keyword evidence="10 13" id="KW-0143">Chaperone</keyword>
<dbReference type="InterPro" id="IPR038221">
    <property type="entry name" value="YidC_periplasmic_sf"/>
</dbReference>
<dbReference type="KEGG" id="dal:Dalk_4133"/>
<dbReference type="RefSeq" id="WP_015948864.1">
    <property type="nucleotide sequence ID" value="NC_011768.1"/>
</dbReference>
<reference evidence="16 17" key="1">
    <citation type="journal article" date="2012" name="Environ. Microbiol.">
        <title>The genome sequence of Desulfatibacillum alkenivorans AK-01: a blueprint for anaerobic alkane oxidation.</title>
        <authorList>
            <person name="Callaghan A.V."/>
            <person name="Morris B.E."/>
            <person name="Pereira I.A."/>
            <person name="McInerney M.J."/>
            <person name="Austin R.N."/>
            <person name="Groves J.T."/>
            <person name="Kukor J.J."/>
            <person name="Suflita J.M."/>
            <person name="Young L.Y."/>
            <person name="Zylstra G.J."/>
            <person name="Wawrik B."/>
        </authorList>
    </citation>
    <scope>NUCLEOTIDE SEQUENCE [LARGE SCALE GENOMIC DNA]</scope>
    <source>
        <strain evidence="16 17">AK-01</strain>
    </source>
</reference>
<feature type="transmembrane region" description="Helical" evidence="13">
    <location>
        <begin position="486"/>
        <end position="502"/>
    </location>
</feature>
<dbReference type="CDD" id="cd20070">
    <property type="entry name" value="5TM_YidC_Alb3"/>
    <property type="match status" value="1"/>
</dbReference>
<proteinExistence type="inferred from homology"/>
<dbReference type="NCBIfam" id="NF002353">
    <property type="entry name" value="PRK01318.1-4"/>
    <property type="match status" value="1"/>
</dbReference>
<feature type="domain" description="Membrane insertase YidC/Oxa/ALB C-terminal" evidence="14">
    <location>
        <begin position="362"/>
        <end position="555"/>
    </location>
</feature>
<dbReference type="HOGENOM" id="CLU_016535_3_0_7"/>
<feature type="transmembrane region" description="Helical" evidence="13">
    <location>
        <begin position="362"/>
        <end position="381"/>
    </location>
</feature>
<dbReference type="GO" id="GO:0051205">
    <property type="term" value="P:protein insertion into membrane"/>
    <property type="evidence" value="ECO:0007669"/>
    <property type="project" value="TreeGrafter"/>
</dbReference>
<evidence type="ECO:0000256" key="6">
    <source>
        <dbReference type="ARBA" id="ARBA00022692"/>
    </source>
</evidence>
<dbReference type="GO" id="GO:0032977">
    <property type="term" value="F:membrane insertase activity"/>
    <property type="evidence" value="ECO:0007669"/>
    <property type="project" value="InterPro"/>
</dbReference>
<dbReference type="NCBIfam" id="TIGR03592">
    <property type="entry name" value="yidC_oxa1_cterm"/>
    <property type="match status" value="1"/>
</dbReference>
<evidence type="ECO:0000256" key="3">
    <source>
        <dbReference type="ARBA" id="ARBA00015325"/>
    </source>
</evidence>
<keyword evidence="5 13" id="KW-1003">Cell membrane</keyword>
<dbReference type="GO" id="GO:0015031">
    <property type="term" value="P:protein transport"/>
    <property type="evidence" value="ECO:0007669"/>
    <property type="project" value="UniProtKB-KW"/>
</dbReference>
<evidence type="ECO:0000256" key="2">
    <source>
        <dbReference type="ARBA" id="ARBA00010527"/>
    </source>
</evidence>
<dbReference type="HAMAP" id="MF_01810">
    <property type="entry name" value="YidC_type1"/>
    <property type="match status" value="1"/>
</dbReference>
<dbReference type="InterPro" id="IPR047196">
    <property type="entry name" value="YidC_ALB_C"/>
</dbReference>
<dbReference type="AlphaFoldDB" id="B8FMU7"/>
<keyword evidence="13" id="KW-0997">Cell inner membrane</keyword>
<name>B8FMU7_DESAL</name>
<dbReference type="eggNOG" id="COG0706">
    <property type="taxonomic scope" value="Bacteria"/>
</dbReference>
<evidence type="ECO:0000313" key="17">
    <source>
        <dbReference type="Proteomes" id="UP000000739"/>
    </source>
</evidence>
<evidence type="ECO:0000256" key="13">
    <source>
        <dbReference type="HAMAP-Rule" id="MF_01810"/>
    </source>
</evidence>
<comment type="subunit">
    <text evidence="13">Interacts with the Sec translocase complex via SecD. Specifically interacts with transmembrane segments of nascent integral membrane proteins during membrane integration.</text>
</comment>
<evidence type="ECO:0000256" key="12">
    <source>
        <dbReference type="ARBA" id="ARBA00033342"/>
    </source>
</evidence>
<keyword evidence="17" id="KW-1185">Reference proteome</keyword>
<gene>
    <name evidence="13" type="primary">yidC</name>
    <name evidence="16" type="ordered locus">Dalk_4133</name>
</gene>
<evidence type="ECO:0000259" key="14">
    <source>
        <dbReference type="Pfam" id="PF02096"/>
    </source>
</evidence>
<dbReference type="PRINTS" id="PR01900">
    <property type="entry name" value="YIDCPROTEIN"/>
</dbReference>
<evidence type="ECO:0000256" key="7">
    <source>
        <dbReference type="ARBA" id="ARBA00022927"/>
    </source>
</evidence>
<comment type="subcellular location">
    <subcellularLocation>
        <location evidence="1 13">Cell inner membrane</location>
        <topology evidence="1 13">Multi-pass membrane protein</topology>
    </subcellularLocation>
</comment>
<evidence type="ECO:0000256" key="1">
    <source>
        <dbReference type="ARBA" id="ARBA00004429"/>
    </source>
</evidence>
<dbReference type="Pfam" id="PF14849">
    <property type="entry name" value="YidC_periplas"/>
    <property type="match status" value="1"/>
</dbReference>
<keyword evidence="4 13" id="KW-0813">Transport</keyword>
<dbReference type="PANTHER" id="PTHR12428">
    <property type="entry name" value="OXA1"/>
    <property type="match status" value="1"/>
</dbReference>
<dbReference type="Gene3D" id="2.70.98.90">
    <property type="match status" value="1"/>
</dbReference>
<dbReference type="EMBL" id="CP001322">
    <property type="protein sequence ID" value="ACL05817.1"/>
    <property type="molecule type" value="Genomic_DNA"/>
</dbReference>
<evidence type="ECO:0000256" key="10">
    <source>
        <dbReference type="ARBA" id="ARBA00023186"/>
    </source>
</evidence>